<accession>A0A382S5E7</accession>
<dbReference type="InterPro" id="IPR025197">
    <property type="entry name" value="DUF4116"/>
</dbReference>
<name>A0A382S5E7_9ZZZZ</name>
<proteinExistence type="predicted"/>
<evidence type="ECO:0000256" key="1">
    <source>
        <dbReference type="SAM" id="MobiDB-lite"/>
    </source>
</evidence>
<dbReference type="AlphaFoldDB" id="A0A382S5E7"/>
<sequence>MANIASGYVSIESTDKEFLEDLKNKINDGPFSYGGPVDIMDKDHGLDAGFTGRWSCEDAWVFFEDLMANADYAFQQALIDSEISGSESEEGAREAREISKQSGEALITRKDVSDEREWEEEEEEEEEVAVITDKTETLAAVKNEGAALEHASDELKADREVVMAAVKNKGGALEYASDELK</sequence>
<evidence type="ECO:0000313" key="3">
    <source>
        <dbReference type="EMBL" id="SVD05124.1"/>
    </source>
</evidence>
<feature type="region of interest" description="Disordered" evidence="1">
    <location>
        <begin position="83"/>
        <end position="130"/>
    </location>
</feature>
<feature type="non-terminal residue" evidence="3">
    <location>
        <position position="181"/>
    </location>
</feature>
<feature type="compositionally biased region" description="Basic and acidic residues" evidence="1">
    <location>
        <begin position="90"/>
        <end position="99"/>
    </location>
</feature>
<reference evidence="3" key="1">
    <citation type="submission" date="2018-05" db="EMBL/GenBank/DDBJ databases">
        <authorList>
            <person name="Lanie J.A."/>
            <person name="Ng W.-L."/>
            <person name="Kazmierczak K.M."/>
            <person name="Andrzejewski T.M."/>
            <person name="Davidsen T.M."/>
            <person name="Wayne K.J."/>
            <person name="Tettelin H."/>
            <person name="Glass J.I."/>
            <person name="Rusch D."/>
            <person name="Podicherti R."/>
            <person name="Tsui H.-C.T."/>
            <person name="Winkler M.E."/>
        </authorList>
    </citation>
    <scope>NUCLEOTIDE SEQUENCE</scope>
</reference>
<feature type="compositionally biased region" description="Acidic residues" evidence="1">
    <location>
        <begin position="116"/>
        <end position="128"/>
    </location>
</feature>
<dbReference type="EMBL" id="UINC01126564">
    <property type="protein sequence ID" value="SVD05124.1"/>
    <property type="molecule type" value="Genomic_DNA"/>
</dbReference>
<evidence type="ECO:0000259" key="2">
    <source>
        <dbReference type="Pfam" id="PF13475"/>
    </source>
</evidence>
<dbReference type="Pfam" id="PF13475">
    <property type="entry name" value="DUF4116"/>
    <property type="match status" value="1"/>
</dbReference>
<organism evidence="3">
    <name type="scientific">marine metagenome</name>
    <dbReference type="NCBI Taxonomy" id="408172"/>
    <lineage>
        <taxon>unclassified sequences</taxon>
        <taxon>metagenomes</taxon>
        <taxon>ecological metagenomes</taxon>
    </lineage>
</organism>
<protein>
    <recommendedName>
        <fullName evidence="2">DUF4116 domain-containing protein</fullName>
    </recommendedName>
</protein>
<gene>
    <name evidence="3" type="ORF">METZ01_LOCUS357978</name>
</gene>
<feature type="domain" description="DUF4116" evidence="2">
    <location>
        <begin position="138"/>
        <end position="181"/>
    </location>
</feature>